<dbReference type="AlphaFoldDB" id="A0A1Z5J506"/>
<protein>
    <submittedName>
        <fullName evidence="3">Tellurite resistance protein TelA</fullName>
    </submittedName>
</protein>
<evidence type="ECO:0000313" key="3">
    <source>
        <dbReference type="EMBL" id="GAX08969.1"/>
    </source>
</evidence>
<gene>
    <name evidence="3" type="primary">telA</name>
    <name evidence="3" type="ORF">IWT5_02138</name>
</gene>
<keyword evidence="4" id="KW-1185">Reference proteome</keyword>
<comment type="similarity">
    <text evidence="1 2">Belongs to the TelA family.</text>
</comment>
<dbReference type="InterPro" id="IPR008863">
    <property type="entry name" value="Toxic_anion-R_TelA"/>
</dbReference>
<dbReference type="OrthoDB" id="9768858at2"/>
<evidence type="ECO:0000256" key="2">
    <source>
        <dbReference type="PIRNR" id="PIRNR026508"/>
    </source>
</evidence>
<evidence type="ECO:0000256" key="1">
    <source>
        <dbReference type="ARBA" id="ARBA00005541"/>
    </source>
</evidence>
<evidence type="ECO:0000313" key="4">
    <source>
        <dbReference type="Proteomes" id="UP000223370"/>
    </source>
</evidence>
<reference evidence="3 4" key="1">
    <citation type="submission" date="2015-11" db="EMBL/GenBank/DDBJ databases">
        <title>Draft genome sequences of new species of the genus Lactobacillus isolated from orchardgrass silage.</title>
        <authorList>
            <person name="Tohno M."/>
            <person name="Tanizawa Y."/>
            <person name="Arita M."/>
        </authorList>
    </citation>
    <scope>NUCLEOTIDE SEQUENCE [LARGE SCALE GENOMIC DNA]</scope>
    <source>
        <strain evidence="3 4">IWT5</strain>
    </source>
</reference>
<name>A0A1Z5J506_9LACO</name>
<dbReference type="PANTHER" id="PTHR38432">
    <property type="entry name" value="TELA-LIKE PROTEIN SAOUHSC_01408"/>
    <property type="match status" value="1"/>
</dbReference>
<comment type="caution">
    <text evidence="3">The sequence shown here is derived from an EMBL/GenBank/DDBJ whole genome shotgun (WGS) entry which is preliminary data.</text>
</comment>
<dbReference type="EMBL" id="BCMJ01000011">
    <property type="protein sequence ID" value="GAX08969.1"/>
    <property type="molecule type" value="Genomic_DNA"/>
</dbReference>
<dbReference type="Pfam" id="PF05816">
    <property type="entry name" value="TelA"/>
    <property type="match status" value="1"/>
</dbReference>
<sequence length="376" mass="41711">MKDVTSIDKSVVPVSQTNETTPVALATSIKEKLSPEELTEAANMAATISEDKQSSILDYGKTQQEGLSSFSNTVLVKVQNNELGEIGDSLRKLVTSLNETNPDKLSQSDASLFAKLFSKVKASIFEMTAKYQEVSVQIDRSAQQLSKQEAKLLQDNDLLDDMYQQNLKFYQSLNLLIVGASMKHDEINKQIQQLQSTATDQMAAQQVQDLAATQDRLEKRMMDLMLTREITIQQAPQIRLIQNSNTVLAEKIQSSITTAIPLWKNQVVIALALLNQKDALAAQNAVAETTNDLLKKNSKLLSQSAVEVAKASQRGVVDIDTLKQTQDDLINTITETLKIQQEGSVKRKEVESQLQTMESDLKTKLVETVKQQPKAE</sequence>
<accession>A0A1Z5J506</accession>
<proteinExistence type="inferred from homology"/>
<dbReference type="RefSeq" id="WP_098826144.1">
    <property type="nucleotide sequence ID" value="NZ_BCMJ01000011.1"/>
</dbReference>
<dbReference type="PANTHER" id="PTHR38432:SF1">
    <property type="entry name" value="TELA-LIKE PROTEIN SAOUHSC_01408"/>
    <property type="match status" value="1"/>
</dbReference>
<dbReference type="PIRSF" id="PIRSF026508">
    <property type="entry name" value="TelA"/>
    <property type="match status" value="1"/>
</dbReference>
<organism evidence="3 4">
    <name type="scientific">Secundilactobacillus silagincola</name>
    <dbReference type="NCBI Taxonomy" id="1714681"/>
    <lineage>
        <taxon>Bacteria</taxon>
        <taxon>Bacillati</taxon>
        <taxon>Bacillota</taxon>
        <taxon>Bacilli</taxon>
        <taxon>Lactobacillales</taxon>
        <taxon>Lactobacillaceae</taxon>
        <taxon>Secundilactobacillus</taxon>
    </lineage>
</organism>
<dbReference type="Proteomes" id="UP000223370">
    <property type="component" value="Unassembled WGS sequence"/>
</dbReference>